<keyword evidence="1" id="KW-0805">Transcription regulation</keyword>
<dbReference type="InterPro" id="IPR051081">
    <property type="entry name" value="HTH_MetalResp_TranReg"/>
</dbReference>
<dbReference type="AlphaFoldDB" id="A0A645CGP9"/>
<gene>
    <name evidence="5" type="ORF">SDC9_123094</name>
</gene>
<keyword evidence="2" id="KW-0238">DNA-binding</keyword>
<proteinExistence type="predicted"/>
<keyword evidence="3" id="KW-0804">Transcription</keyword>
<dbReference type="Gene3D" id="1.10.10.10">
    <property type="entry name" value="Winged helix-like DNA-binding domain superfamily/Winged helix DNA-binding domain"/>
    <property type="match status" value="1"/>
</dbReference>
<dbReference type="InterPro" id="IPR036388">
    <property type="entry name" value="WH-like_DNA-bd_sf"/>
</dbReference>
<dbReference type="PROSITE" id="PS50987">
    <property type="entry name" value="HTH_ARSR_2"/>
    <property type="match status" value="1"/>
</dbReference>
<dbReference type="InterPro" id="IPR011991">
    <property type="entry name" value="ArsR-like_HTH"/>
</dbReference>
<organism evidence="5">
    <name type="scientific">bioreactor metagenome</name>
    <dbReference type="NCBI Taxonomy" id="1076179"/>
    <lineage>
        <taxon>unclassified sequences</taxon>
        <taxon>metagenomes</taxon>
        <taxon>ecological metagenomes</taxon>
    </lineage>
</organism>
<reference evidence="5" key="1">
    <citation type="submission" date="2019-08" db="EMBL/GenBank/DDBJ databases">
        <authorList>
            <person name="Kucharzyk K."/>
            <person name="Murdoch R.W."/>
            <person name="Higgins S."/>
            <person name="Loffler F."/>
        </authorList>
    </citation>
    <scope>NUCLEOTIDE SEQUENCE</scope>
</reference>
<accession>A0A645CGP9</accession>
<dbReference type="InterPro" id="IPR001845">
    <property type="entry name" value="HTH_ArsR_DNA-bd_dom"/>
</dbReference>
<feature type="domain" description="HTH arsR-type" evidence="4">
    <location>
        <begin position="26"/>
        <end position="114"/>
    </location>
</feature>
<dbReference type="PANTHER" id="PTHR33154">
    <property type="entry name" value="TRANSCRIPTIONAL REGULATOR, ARSR FAMILY"/>
    <property type="match status" value="1"/>
</dbReference>
<evidence type="ECO:0000256" key="2">
    <source>
        <dbReference type="ARBA" id="ARBA00023125"/>
    </source>
</evidence>
<evidence type="ECO:0000313" key="5">
    <source>
        <dbReference type="EMBL" id="MPM76099.1"/>
    </source>
</evidence>
<evidence type="ECO:0000256" key="1">
    <source>
        <dbReference type="ARBA" id="ARBA00023015"/>
    </source>
</evidence>
<dbReference type="PANTHER" id="PTHR33154:SF18">
    <property type="entry name" value="ARSENICAL RESISTANCE OPERON REPRESSOR"/>
    <property type="match status" value="1"/>
</dbReference>
<dbReference type="EMBL" id="VSSQ01027065">
    <property type="protein sequence ID" value="MPM76099.1"/>
    <property type="molecule type" value="Genomic_DNA"/>
</dbReference>
<name>A0A645CGP9_9ZZZZ</name>
<dbReference type="GO" id="GO:0003700">
    <property type="term" value="F:DNA-binding transcription factor activity"/>
    <property type="evidence" value="ECO:0007669"/>
    <property type="project" value="InterPro"/>
</dbReference>
<dbReference type="Pfam" id="PF01022">
    <property type="entry name" value="HTH_5"/>
    <property type="match status" value="1"/>
</dbReference>
<dbReference type="InterPro" id="IPR036390">
    <property type="entry name" value="WH_DNA-bd_sf"/>
</dbReference>
<dbReference type="GO" id="GO:0003677">
    <property type="term" value="F:DNA binding"/>
    <property type="evidence" value="ECO:0007669"/>
    <property type="project" value="UniProtKB-KW"/>
</dbReference>
<protein>
    <recommendedName>
        <fullName evidence="4">HTH arsR-type domain-containing protein</fullName>
    </recommendedName>
</protein>
<sequence length="114" mass="13347">MNKVNTKRNKNIVKQNFYKCCSIDDSKSKKVRELSALLKIVSENSRLQILCILQKDEHCVCELMEETKLSQSLISHHLKDLKDSNLVTDRKEGKWVYYSLTDEGKRITNLLFQI</sequence>
<dbReference type="SMART" id="SM00418">
    <property type="entry name" value="HTH_ARSR"/>
    <property type="match status" value="1"/>
</dbReference>
<dbReference type="NCBIfam" id="NF033788">
    <property type="entry name" value="HTH_metalloreg"/>
    <property type="match status" value="1"/>
</dbReference>
<evidence type="ECO:0000256" key="3">
    <source>
        <dbReference type="ARBA" id="ARBA00023163"/>
    </source>
</evidence>
<dbReference type="PRINTS" id="PR00778">
    <property type="entry name" value="HTHARSR"/>
</dbReference>
<dbReference type="CDD" id="cd00090">
    <property type="entry name" value="HTH_ARSR"/>
    <property type="match status" value="1"/>
</dbReference>
<comment type="caution">
    <text evidence="5">The sequence shown here is derived from an EMBL/GenBank/DDBJ whole genome shotgun (WGS) entry which is preliminary data.</text>
</comment>
<dbReference type="SUPFAM" id="SSF46785">
    <property type="entry name" value="Winged helix' DNA-binding domain"/>
    <property type="match status" value="1"/>
</dbReference>
<evidence type="ECO:0000259" key="4">
    <source>
        <dbReference type="PROSITE" id="PS50987"/>
    </source>
</evidence>